<keyword evidence="4" id="KW-0677">Repeat</keyword>
<dbReference type="PROSITE" id="PS50082">
    <property type="entry name" value="WD_REPEATS_2"/>
    <property type="match status" value="1"/>
</dbReference>
<dbReference type="GO" id="GO:0035721">
    <property type="term" value="P:intraciliary retrograde transport"/>
    <property type="evidence" value="ECO:0007669"/>
    <property type="project" value="TreeGrafter"/>
</dbReference>
<dbReference type="PROSITE" id="PS50294">
    <property type="entry name" value="WD_REPEATS_REGION"/>
    <property type="match status" value="1"/>
</dbReference>
<dbReference type="SUPFAM" id="SSF50978">
    <property type="entry name" value="WD40 repeat-like"/>
    <property type="match status" value="1"/>
</dbReference>
<evidence type="ECO:0000256" key="1">
    <source>
        <dbReference type="ARBA" id="ARBA00004138"/>
    </source>
</evidence>
<dbReference type="SUPFAM" id="SSF101908">
    <property type="entry name" value="Putative isomerase YbhE"/>
    <property type="match status" value="1"/>
</dbReference>
<dbReference type="InterPro" id="IPR039857">
    <property type="entry name" value="Ift122/121"/>
</dbReference>
<dbReference type="SMART" id="SM00320">
    <property type="entry name" value="WD40"/>
    <property type="match status" value="7"/>
</dbReference>
<dbReference type="Gene3D" id="1.25.40.470">
    <property type="match status" value="2"/>
</dbReference>
<keyword evidence="5" id="KW-0969">Cilium</keyword>
<feature type="domain" description="IFT122 second beta-propeller" evidence="8">
    <location>
        <begin position="301"/>
        <end position="555"/>
    </location>
</feature>
<keyword evidence="6" id="KW-0966">Cell projection</keyword>
<keyword evidence="3 7" id="KW-0853">WD repeat</keyword>
<dbReference type="AlphaFoldDB" id="A0A7S1E9F3"/>
<dbReference type="Pfam" id="PF23381">
    <property type="entry name" value="Beta-prop_IFT122_1st"/>
    <property type="match status" value="2"/>
</dbReference>
<dbReference type="PANTHER" id="PTHR12764:SF4">
    <property type="entry name" value="INTRAFLAGELLAR TRANSPORT PROTEIN 122 HOMOLOG"/>
    <property type="match status" value="1"/>
</dbReference>
<feature type="domain" description="Intraflagellar transport protein 122 homolog TPR" evidence="10">
    <location>
        <begin position="562"/>
        <end position="942"/>
    </location>
</feature>
<dbReference type="InterPro" id="IPR015943">
    <property type="entry name" value="WD40/YVTN_repeat-like_dom_sf"/>
</dbReference>
<reference evidence="11" key="1">
    <citation type="submission" date="2021-01" db="EMBL/GenBank/DDBJ databases">
        <authorList>
            <person name="Corre E."/>
            <person name="Pelletier E."/>
            <person name="Niang G."/>
            <person name="Scheremetjew M."/>
            <person name="Finn R."/>
            <person name="Kale V."/>
            <person name="Holt S."/>
            <person name="Cochrane G."/>
            <person name="Meng A."/>
            <person name="Brown T."/>
            <person name="Cohen L."/>
        </authorList>
    </citation>
    <scope>NUCLEOTIDE SEQUENCE</scope>
    <source>
        <strain evidence="11">CCMP644</strain>
    </source>
</reference>
<dbReference type="InterPro" id="IPR036322">
    <property type="entry name" value="WD40_repeat_dom_sf"/>
</dbReference>
<evidence type="ECO:0000313" key="11">
    <source>
        <dbReference type="EMBL" id="CAD8969300.1"/>
    </source>
</evidence>
<evidence type="ECO:0000256" key="6">
    <source>
        <dbReference type="ARBA" id="ARBA00023273"/>
    </source>
</evidence>
<protein>
    <recommendedName>
        <fullName evidence="2">Intraflagellar transport protein 122 homolog</fullName>
    </recommendedName>
</protein>
<evidence type="ECO:0000256" key="5">
    <source>
        <dbReference type="ARBA" id="ARBA00023069"/>
    </source>
</evidence>
<dbReference type="InterPro" id="IPR001680">
    <property type="entry name" value="WD40_rpt"/>
</dbReference>
<sequence length="1182" mass="132869">MRSVLSWSVNAPEREGIPGGVVYDLCFNPIGSQIVAACGNFVLVYDASDGLLLHRLKGHKDTVYCVSYSNDGKRFASGGADKNVIIWKNTAEGILKFSHNDSIQSLSYNPVTQQLASVTATDFGLWSPDQKSVSKHKITAKGLCCSWTPDGQHLAIGQFDGRVTVRAKDGSEKCFIERDGPVWTLSFNPSDEESGSEVLAVGTWNGTLAFFDLNGTQIGNEKQVGFDPCSIKYFSNGEYMVIGGTDNKSALYTRDGVRLSQICDEGSWIWSVAPRPKQNFVAVGLNDGTVAMFQLVFSTVHGLYQDRYAWRDQMTDVIIQHLTTEQKVRIKCKDHVKKIAVYKHRLAVQLPDKILIYEVTGEDDNDMHYKKRDTIKKSLDCNLLVVTSDHIILCLEKKLQLFDFKGEKEREWVLEAVIRYIKVVGGPPRREGLMVGLKNGSVFKIFVDNAFPISVVQHGTAIRCLDLSCTRRKLAVVDEQANVVVYDVQTREKLFEDKNANSVAWNGVLEDQFCYSGRDQLSIKTGDFPLHREKLQGFVVGARGSKVFCLHYLAMSTVNVPQSAATYRYLEKKSYQEAYAVACMGVTDSDWGQLAYQSLMALQLDVAIKAFIRVRDVRYVDLINRLQASRKNPGHDDRVFLAEAIAFRGNFQDAGKQYTKAGRVDLAIKMFSDLKRWDEAKHFASQVQGADVKDLVRHQAQWAIDNRDWKTAVGIYLASDEFGKAIDLMVEHKMVDELVTAVRQLDKGQTQHLSRCAQALREAEQPLFAKEAYIKMGDMKSLLGVYVETDKWDDAFVLMQQYPEMADKVYLPYARHLAANDRFEEAQEAYRKAGKPEESVRMLEFLTRGAVTEQRFSDAGYFYWMLSCECAEMAKQDTSISMVDKHEHYAALAEAYYAYQIIHSYVTQPFSSFPAESVFHTARFLAARLHTKEVPSGISKVNVLWALAEQGRKLGCFKVARKAYDQLSALKPPASWGDRLDLACLQIRSKPLSDQESLISGEDVFSGVRSFVGFEVLPLVEFELQAGVSEEEALQLIAQEGQSRGGGRKGAGGTERAIGGGNVLNFDNEDDIEDNIGSDDPLREFQEQLLSVEKDKLPKCSRQLLGLLPPGEIIVQQSSCPGLRSRYYRLMMPDVGVVVCRSCSKMFNEELFELEYLKLGHCPFCRTRNPDDLQWAYPLIDE</sequence>
<dbReference type="Pfam" id="PF25295">
    <property type="entry name" value="TPR_IFT122"/>
    <property type="match status" value="1"/>
</dbReference>
<dbReference type="GO" id="GO:0061512">
    <property type="term" value="P:protein localization to cilium"/>
    <property type="evidence" value="ECO:0007669"/>
    <property type="project" value="TreeGrafter"/>
</dbReference>
<feature type="repeat" description="WD" evidence="7">
    <location>
        <begin position="56"/>
        <end position="88"/>
    </location>
</feature>
<feature type="domain" description="IFT122 first beta-propeller" evidence="9">
    <location>
        <begin position="193"/>
        <end position="296"/>
    </location>
</feature>
<comment type="subcellular location">
    <subcellularLocation>
        <location evidence="1">Cell projection</location>
        <location evidence="1">Cilium</location>
    </subcellularLocation>
</comment>
<dbReference type="GO" id="GO:1905515">
    <property type="term" value="P:non-motile cilium assembly"/>
    <property type="evidence" value="ECO:0007669"/>
    <property type="project" value="TreeGrafter"/>
</dbReference>
<dbReference type="InterPro" id="IPR056153">
    <property type="entry name" value="Beta-prop_IFT122_1st"/>
</dbReference>
<dbReference type="InterPro" id="IPR056152">
    <property type="entry name" value="Beta-prop_IFT122_2nd"/>
</dbReference>
<dbReference type="GO" id="GO:0030991">
    <property type="term" value="C:intraciliary transport particle A"/>
    <property type="evidence" value="ECO:0007669"/>
    <property type="project" value="TreeGrafter"/>
</dbReference>
<accession>A0A7S1E9F3</accession>
<dbReference type="PANTHER" id="PTHR12764">
    <property type="entry name" value="WD REPEAT DOMAIN-RELATED"/>
    <property type="match status" value="1"/>
</dbReference>
<dbReference type="GO" id="GO:0097730">
    <property type="term" value="C:non-motile cilium"/>
    <property type="evidence" value="ECO:0007669"/>
    <property type="project" value="TreeGrafter"/>
</dbReference>
<evidence type="ECO:0000256" key="4">
    <source>
        <dbReference type="ARBA" id="ARBA00022737"/>
    </source>
</evidence>
<proteinExistence type="predicted"/>
<evidence type="ECO:0000259" key="10">
    <source>
        <dbReference type="Pfam" id="PF25295"/>
    </source>
</evidence>
<dbReference type="Pfam" id="PF23377">
    <property type="entry name" value="Beta-prop_IFT122_2nd"/>
    <property type="match status" value="1"/>
</dbReference>
<dbReference type="Gene3D" id="2.130.10.10">
    <property type="entry name" value="YVTN repeat-like/Quinoprotein amine dehydrogenase"/>
    <property type="match status" value="1"/>
</dbReference>
<gene>
    <name evidence="11" type="ORF">HAND00432_LOCUS20296</name>
</gene>
<evidence type="ECO:0000259" key="9">
    <source>
        <dbReference type="Pfam" id="PF23381"/>
    </source>
</evidence>
<dbReference type="InterPro" id="IPR057411">
    <property type="entry name" value="TPR_IFT122"/>
</dbReference>
<organism evidence="11">
    <name type="scientific">Hemiselmis andersenii</name>
    <name type="common">Cryptophyte alga</name>
    <dbReference type="NCBI Taxonomy" id="464988"/>
    <lineage>
        <taxon>Eukaryota</taxon>
        <taxon>Cryptophyceae</taxon>
        <taxon>Cryptomonadales</taxon>
        <taxon>Hemiselmidaceae</taxon>
        <taxon>Hemiselmis</taxon>
    </lineage>
</organism>
<evidence type="ECO:0000256" key="3">
    <source>
        <dbReference type="ARBA" id="ARBA00022574"/>
    </source>
</evidence>
<feature type="domain" description="IFT122 first beta-propeller" evidence="9">
    <location>
        <begin position="21"/>
        <end position="191"/>
    </location>
</feature>
<evidence type="ECO:0000259" key="8">
    <source>
        <dbReference type="Pfam" id="PF23377"/>
    </source>
</evidence>
<evidence type="ECO:0000256" key="7">
    <source>
        <dbReference type="PROSITE-ProRule" id="PRU00221"/>
    </source>
</evidence>
<name>A0A7S1E9F3_HEMAN</name>
<evidence type="ECO:0000256" key="2">
    <source>
        <dbReference type="ARBA" id="ARBA00019442"/>
    </source>
</evidence>
<dbReference type="EMBL" id="HBFX01033738">
    <property type="protein sequence ID" value="CAD8969300.1"/>
    <property type="molecule type" value="Transcribed_RNA"/>
</dbReference>